<keyword evidence="1 3" id="KW-0378">Hydrolase</keyword>
<proteinExistence type="predicted"/>
<dbReference type="InterPro" id="IPR029058">
    <property type="entry name" value="AB_hydrolase_fold"/>
</dbReference>
<organism evidence="3 4">
    <name type="scientific">Paraburkholderia solitsugae</name>
    <dbReference type="NCBI Taxonomy" id="2675748"/>
    <lineage>
        <taxon>Bacteria</taxon>
        <taxon>Pseudomonadati</taxon>
        <taxon>Pseudomonadota</taxon>
        <taxon>Betaproteobacteria</taxon>
        <taxon>Burkholderiales</taxon>
        <taxon>Burkholderiaceae</taxon>
        <taxon>Paraburkholderia</taxon>
    </lineage>
</organism>
<sequence length="272" mass="29140">MVSTRNSDVSIEEIRITGYVQPIILRSYQPASDSAAFPVVLYFHGGAFTGGSLDDAGITAMTVACRTRAWVVSVGYSLAPQFPFPVAPEDGYRALKWAVSGTGSHRVASRLVGIAGHDAGGNLATCVAAIARDRGEVTISAQVLIAPLLDPSMTRMGSESGIVEAKDMSELARCYRAYLPSPTQHFHPYAAPLDSRRLHGLQPALIVTAMQDRLRREAEKYAIALINAGVSTQVIDQADASHDELASHPAVLADVISFLKKHLHAPTVVKRP</sequence>
<dbReference type="InterPro" id="IPR013094">
    <property type="entry name" value="AB_hydrolase_3"/>
</dbReference>
<comment type="caution">
    <text evidence="3">The sequence shown here is derived from an EMBL/GenBank/DDBJ whole genome shotgun (WGS) entry which is preliminary data.</text>
</comment>
<evidence type="ECO:0000256" key="1">
    <source>
        <dbReference type="ARBA" id="ARBA00022801"/>
    </source>
</evidence>
<dbReference type="Proteomes" id="UP000652198">
    <property type="component" value="Unassembled WGS sequence"/>
</dbReference>
<dbReference type="InterPro" id="IPR050300">
    <property type="entry name" value="GDXG_lipolytic_enzyme"/>
</dbReference>
<gene>
    <name evidence="3" type="ORF">GNZ12_04285</name>
</gene>
<name>A0ABX2BK78_9BURK</name>
<reference evidence="3 4" key="1">
    <citation type="submission" date="2019-11" db="EMBL/GenBank/DDBJ databases">
        <title>Metabolism of dissolved organic matter in forest soils.</title>
        <authorList>
            <person name="Cyle K.T."/>
            <person name="Wilhelm R.C."/>
            <person name="Martinez C.E."/>
        </authorList>
    </citation>
    <scope>NUCLEOTIDE SEQUENCE [LARGE SCALE GENOMIC DNA]</scope>
    <source>
        <strain evidence="3 4">1N</strain>
    </source>
</reference>
<evidence type="ECO:0000259" key="2">
    <source>
        <dbReference type="Pfam" id="PF07859"/>
    </source>
</evidence>
<protein>
    <submittedName>
        <fullName evidence="3">Alpha/beta hydrolase fold domain-containing protein</fullName>
    </submittedName>
</protein>
<dbReference type="PANTHER" id="PTHR48081:SF8">
    <property type="entry name" value="ALPHA_BETA HYDROLASE FOLD-3 DOMAIN-CONTAINING PROTEIN-RELATED"/>
    <property type="match status" value="1"/>
</dbReference>
<feature type="domain" description="Alpha/beta hydrolase fold-3" evidence="2">
    <location>
        <begin position="40"/>
        <end position="243"/>
    </location>
</feature>
<dbReference type="SUPFAM" id="SSF53474">
    <property type="entry name" value="alpha/beta-Hydrolases"/>
    <property type="match status" value="1"/>
</dbReference>
<accession>A0ABX2BK78</accession>
<keyword evidence="4" id="KW-1185">Reference proteome</keyword>
<evidence type="ECO:0000313" key="3">
    <source>
        <dbReference type="EMBL" id="NPT40540.1"/>
    </source>
</evidence>
<dbReference type="GO" id="GO:0016787">
    <property type="term" value="F:hydrolase activity"/>
    <property type="evidence" value="ECO:0007669"/>
    <property type="project" value="UniProtKB-KW"/>
</dbReference>
<dbReference type="PANTHER" id="PTHR48081">
    <property type="entry name" value="AB HYDROLASE SUPERFAMILY PROTEIN C4A8.06C"/>
    <property type="match status" value="1"/>
</dbReference>
<evidence type="ECO:0000313" key="4">
    <source>
        <dbReference type="Proteomes" id="UP000652198"/>
    </source>
</evidence>
<dbReference type="Pfam" id="PF07859">
    <property type="entry name" value="Abhydrolase_3"/>
    <property type="match status" value="1"/>
</dbReference>
<dbReference type="Gene3D" id="3.40.50.1820">
    <property type="entry name" value="alpha/beta hydrolase"/>
    <property type="match status" value="1"/>
</dbReference>
<dbReference type="EMBL" id="WOEY01000017">
    <property type="protein sequence ID" value="NPT40540.1"/>
    <property type="molecule type" value="Genomic_DNA"/>
</dbReference>